<proteinExistence type="predicted"/>
<organism evidence="1 2">
    <name type="scientific">Panagrolaimus superbus</name>
    <dbReference type="NCBI Taxonomy" id="310955"/>
    <lineage>
        <taxon>Eukaryota</taxon>
        <taxon>Metazoa</taxon>
        <taxon>Ecdysozoa</taxon>
        <taxon>Nematoda</taxon>
        <taxon>Chromadorea</taxon>
        <taxon>Rhabditida</taxon>
        <taxon>Tylenchina</taxon>
        <taxon>Panagrolaimomorpha</taxon>
        <taxon>Panagrolaimoidea</taxon>
        <taxon>Panagrolaimidae</taxon>
        <taxon>Panagrolaimus</taxon>
    </lineage>
</organism>
<accession>A0A914XV81</accession>
<evidence type="ECO:0000313" key="2">
    <source>
        <dbReference type="WBParaSite" id="PSU_v2.g11843.t1"/>
    </source>
</evidence>
<sequence length="208" mass="23749">MFLLIRKILKKSKTARISGRVLPAPEKPKVNLIKLNPYDESTPSSDVSLKEIRPPQLKRQCTMQELDKSLAKLRKTLSSNEKVPGHYRYTYTAPPPQLFQPENSLENEYFGNASSTVSEEDEEYAPVRARKSNMIRKISSSKQRFSSPPLKSSEASIERCYSQNGERFQFRLSQTLLPSFPIEEDALSLMESSTPLPDPMQPILNVYH</sequence>
<dbReference type="WBParaSite" id="PSU_v2.g11843.t1">
    <property type="protein sequence ID" value="PSU_v2.g11843.t1"/>
    <property type="gene ID" value="PSU_v2.g11843"/>
</dbReference>
<reference evidence="2" key="1">
    <citation type="submission" date="2022-11" db="UniProtKB">
        <authorList>
            <consortium name="WormBaseParasite"/>
        </authorList>
    </citation>
    <scope>IDENTIFICATION</scope>
</reference>
<dbReference type="Proteomes" id="UP000887577">
    <property type="component" value="Unplaced"/>
</dbReference>
<evidence type="ECO:0000313" key="1">
    <source>
        <dbReference type="Proteomes" id="UP000887577"/>
    </source>
</evidence>
<keyword evidence="1" id="KW-1185">Reference proteome</keyword>
<dbReference type="AlphaFoldDB" id="A0A914XV81"/>
<protein>
    <submittedName>
        <fullName evidence="2">Uncharacterized protein</fullName>
    </submittedName>
</protein>
<name>A0A914XV81_9BILA</name>